<dbReference type="Proteomes" id="UP001292094">
    <property type="component" value="Unassembled WGS sequence"/>
</dbReference>
<dbReference type="FunFam" id="2.60.40.10:FF:000129">
    <property type="entry name" value="CLUMA_CG018772, isoform A"/>
    <property type="match status" value="1"/>
</dbReference>
<dbReference type="InterPro" id="IPR003598">
    <property type="entry name" value="Ig_sub2"/>
</dbReference>
<sequence>MARRRGVAMATVLTLATLQQAASSYVLSTVTTEKPQRMWDPGSGSLLGQGVGDFGLENVTVTNQTAQLGSTAFLHCNVRNPADKQVSWIRRRDYQLLTSGPLTYSRDQRFGVVRPEDADDWALQIKFVQIRDEGAYECQVSTRTGRYGYVVNLAVVVPEAVISGSPERHGISPPQFILWYHNGEMVNYDQSRGGTTVTMDQKDPTTSRLTINNASTKHSGHYNCTATNIIPSSVNIFVSKGDKTAAIQRLGSGGGPSIITAPGVVTSVALPILIMLVMGLMLDEVWMGNYNNNNNSNNHHHDDNDNEISYDDAT</sequence>
<keyword evidence="6" id="KW-1185">Reference proteome</keyword>
<dbReference type="SMART" id="SM00409">
    <property type="entry name" value="IG"/>
    <property type="match status" value="2"/>
</dbReference>
<evidence type="ECO:0000256" key="3">
    <source>
        <dbReference type="SAM" id="SignalP"/>
    </source>
</evidence>
<dbReference type="GO" id="GO:0032589">
    <property type="term" value="C:neuron projection membrane"/>
    <property type="evidence" value="ECO:0007669"/>
    <property type="project" value="TreeGrafter"/>
</dbReference>
<feature type="compositionally biased region" description="Acidic residues" evidence="1">
    <location>
        <begin position="304"/>
        <end position="314"/>
    </location>
</feature>
<evidence type="ECO:0000256" key="1">
    <source>
        <dbReference type="SAM" id="MobiDB-lite"/>
    </source>
</evidence>
<dbReference type="GO" id="GO:0050808">
    <property type="term" value="P:synapse organization"/>
    <property type="evidence" value="ECO:0007669"/>
    <property type="project" value="TreeGrafter"/>
</dbReference>
<evidence type="ECO:0000256" key="2">
    <source>
        <dbReference type="SAM" id="Phobius"/>
    </source>
</evidence>
<feature type="region of interest" description="Disordered" evidence="1">
    <location>
        <begin position="294"/>
        <end position="314"/>
    </location>
</feature>
<comment type="caution">
    <text evidence="5">The sequence shown here is derived from an EMBL/GenBank/DDBJ whole genome shotgun (WGS) entry which is preliminary data.</text>
</comment>
<dbReference type="Pfam" id="PF07679">
    <property type="entry name" value="I-set"/>
    <property type="match status" value="1"/>
</dbReference>
<accession>A0AAE1NHJ0</accession>
<dbReference type="Gene3D" id="2.60.40.10">
    <property type="entry name" value="Immunoglobulins"/>
    <property type="match status" value="2"/>
</dbReference>
<dbReference type="InterPro" id="IPR036179">
    <property type="entry name" value="Ig-like_dom_sf"/>
</dbReference>
<reference evidence="5" key="1">
    <citation type="submission" date="2023-11" db="EMBL/GenBank/DDBJ databases">
        <title>Genome assemblies of two species of porcelain crab, Petrolisthes cinctipes and Petrolisthes manimaculis (Anomura: Porcellanidae).</title>
        <authorList>
            <person name="Angst P."/>
        </authorList>
    </citation>
    <scope>NUCLEOTIDE SEQUENCE</scope>
    <source>
        <strain evidence="5">PB745_02</strain>
        <tissue evidence="5">Gill</tissue>
    </source>
</reference>
<dbReference type="AlphaFoldDB" id="A0AAE1NHJ0"/>
<dbReference type="PROSITE" id="PS50835">
    <property type="entry name" value="IG_LIKE"/>
    <property type="match status" value="2"/>
</dbReference>
<proteinExistence type="predicted"/>
<evidence type="ECO:0000313" key="5">
    <source>
        <dbReference type="EMBL" id="KAK4289978.1"/>
    </source>
</evidence>
<dbReference type="PANTHER" id="PTHR23279">
    <property type="entry name" value="DEFECTIVE PROBOSCIS EXTENSION RESPONSE DPR -RELATED"/>
    <property type="match status" value="1"/>
</dbReference>
<dbReference type="InterPro" id="IPR007110">
    <property type="entry name" value="Ig-like_dom"/>
</dbReference>
<dbReference type="InterPro" id="IPR003599">
    <property type="entry name" value="Ig_sub"/>
</dbReference>
<keyword evidence="2" id="KW-0812">Transmembrane</keyword>
<dbReference type="InterPro" id="IPR013098">
    <property type="entry name" value="Ig_I-set"/>
</dbReference>
<dbReference type="CDD" id="cd00096">
    <property type="entry name" value="Ig"/>
    <property type="match status" value="1"/>
</dbReference>
<name>A0AAE1NHJ0_9EUCA</name>
<keyword evidence="3" id="KW-0732">Signal</keyword>
<dbReference type="InterPro" id="IPR037448">
    <property type="entry name" value="Zig-8"/>
</dbReference>
<dbReference type="Pfam" id="PF13927">
    <property type="entry name" value="Ig_3"/>
    <property type="match status" value="1"/>
</dbReference>
<keyword evidence="2" id="KW-1133">Transmembrane helix</keyword>
<gene>
    <name evidence="5" type="ORF">Pmani_037090</name>
</gene>
<evidence type="ECO:0000313" key="6">
    <source>
        <dbReference type="Proteomes" id="UP001292094"/>
    </source>
</evidence>
<feature type="transmembrane region" description="Helical" evidence="2">
    <location>
        <begin position="258"/>
        <end position="282"/>
    </location>
</feature>
<feature type="signal peptide" evidence="3">
    <location>
        <begin position="1"/>
        <end position="24"/>
    </location>
</feature>
<keyword evidence="2" id="KW-0472">Membrane</keyword>
<dbReference type="SMART" id="SM00408">
    <property type="entry name" value="IGc2"/>
    <property type="match status" value="2"/>
</dbReference>
<organism evidence="5 6">
    <name type="scientific">Petrolisthes manimaculis</name>
    <dbReference type="NCBI Taxonomy" id="1843537"/>
    <lineage>
        <taxon>Eukaryota</taxon>
        <taxon>Metazoa</taxon>
        <taxon>Ecdysozoa</taxon>
        <taxon>Arthropoda</taxon>
        <taxon>Crustacea</taxon>
        <taxon>Multicrustacea</taxon>
        <taxon>Malacostraca</taxon>
        <taxon>Eumalacostraca</taxon>
        <taxon>Eucarida</taxon>
        <taxon>Decapoda</taxon>
        <taxon>Pleocyemata</taxon>
        <taxon>Anomura</taxon>
        <taxon>Galatheoidea</taxon>
        <taxon>Porcellanidae</taxon>
        <taxon>Petrolisthes</taxon>
    </lineage>
</organism>
<feature type="domain" description="Ig-like" evidence="4">
    <location>
        <begin position="170"/>
        <end position="235"/>
    </location>
</feature>
<dbReference type="PANTHER" id="PTHR23279:SF45">
    <property type="entry name" value="DEFECTIVE PROBOSCIS EXTENSION RESPONSE 12, ISOFORM C"/>
    <property type="match status" value="1"/>
</dbReference>
<feature type="domain" description="Ig-like" evidence="4">
    <location>
        <begin position="57"/>
        <end position="163"/>
    </location>
</feature>
<dbReference type="InterPro" id="IPR013783">
    <property type="entry name" value="Ig-like_fold"/>
</dbReference>
<feature type="chain" id="PRO_5042207772" description="Ig-like domain-containing protein" evidence="3">
    <location>
        <begin position="25"/>
        <end position="314"/>
    </location>
</feature>
<protein>
    <recommendedName>
        <fullName evidence="4">Ig-like domain-containing protein</fullName>
    </recommendedName>
</protein>
<dbReference type="EMBL" id="JAWZYT010005643">
    <property type="protein sequence ID" value="KAK4289978.1"/>
    <property type="molecule type" value="Genomic_DNA"/>
</dbReference>
<dbReference type="SUPFAM" id="SSF48726">
    <property type="entry name" value="Immunoglobulin"/>
    <property type="match status" value="2"/>
</dbReference>
<evidence type="ECO:0000259" key="4">
    <source>
        <dbReference type="PROSITE" id="PS50835"/>
    </source>
</evidence>